<proteinExistence type="predicted"/>
<dbReference type="RefSeq" id="WP_179981500.1">
    <property type="nucleotide sequence ID" value="NZ_LT608333.1"/>
</dbReference>
<dbReference type="EMBL" id="FMJC01000001">
    <property type="protein sequence ID" value="SCM69959.1"/>
    <property type="molecule type" value="Genomic_DNA"/>
</dbReference>
<feature type="coiled-coil region" evidence="1">
    <location>
        <begin position="101"/>
        <end position="135"/>
    </location>
</feature>
<keyword evidence="1" id="KW-0175">Coiled coil</keyword>
<name>A0A212KXU6_9BACT</name>
<evidence type="ECO:0008006" key="3">
    <source>
        <dbReference type="Google" id="ProtNLM"/>
    </source>
</evidence>
<protein>
    <recommendedName>
        <fullName evidence="3">HTH cro/C1-type domain-containing protein</fullName>
    </recommendedName>
</protein>
<accession>A0A212KXU6</accession>
<gene>
    <name evidence="2" type="ORF">KL86DES1_10082</name>
</gene>
<evidence type="ECO:0000256" key="1">
    <source>
        <dbReference type="SAM" id="Coils"/>
    </source>
</evidence>
<organism evidence="2">
    <name type="scientific">uncultured Desulfovibrio sp</name>
    <dbReference type="NCBI Taxonomy" id="167968"/>
    <lineage>
        <taxon>Bacteria</taxon>
        <taxon>Pseudomonadati</taxon>
        <taxon>Thermodesulfobacteriota</taxon>
        <taxon>Desulfovibrionia</taxon>
        <taxon>Desulfovibrionales</taxon>
        <taxon>Desulfovibrionaceae</taxon>
        <taxon>Desulfovibrio</taxon>
        <taxon>environmental samples</taxon>
    </lineage>
</organism>
<reference evidence="2" key="1">
    <citation type="submission" date="2016-08" db="EMBL/GenBank/DDBJ databases">
        <authorList>
            <person name="Seilhamer J.J."/>
        </authorList>
    </citation>
    <scope>NUCLEOTIDE SEQUENCE</scope>
    <source>
        <strain evidence="2">86-1</strain>
    </source>
</reference>
<dbReference type="AlphaFoldDB" id="A0A212KXU6"/>
<evidence type="ECO:0000313" key="2">
    <source>
        <dbReference type="EMBL" id="SCM69959.1"/>
    </source>
</evidence>
<sequence>MVNRKLEQKEICERLRDLIAWRKSIDGLTQNDFAVMVGSKPTTFLDYLKPKGQSKIRLELLNNIVRAFPQVNREWLFWGEGAMLMTEKQRLGCDQVEKHSANISDALLEKLLARNEELQEKILKLIRENATLKTRMEILASECGQAQESGTIQPSGEDAAE</sequence>